<feature type="region of interest" description="Disordered" evidence="1">
    <location>
        <begin position="140"/>
        <end position="189"/>
    </location>
</feature>
<gene>
    <name evidence="2" type="ORF">LTR16_009685</name>
</gene>
<accession>A0ABR0M424</accession>
<sequence length="189" mass="20834">MSDGTLTQSTPQAQQIASTGGSAQDQLQVPKQAPIQQGVKRKEGEDEREIDPGATSALKICELHWWTTEDDIRGWANQCSCEDELKDVTFNEHKVNGKSKGEAYVELTSPQAATALKRKIESFGSGQQYIKKHTVFYHTPHNNPYRTLPKDAPNRNKEGGFKDNRPNPSAYVNGMAQNNLNSSGGFRGG</sequence>
<reference evidence="2 3" key="1">
    <citation type="submission" date="2023-08" db="EMBL/GenBank/DDBJ databases">
        <title>Black Yeasts Isolated from many extreme environments.</title>
        <authorList>
            <person name="Coleine C."/>
            <person name="Stajich J.E."/>
            <person name="Selbmann L."/>
        </authorList>
    </citation>
    <scope>NUCLEOTIDE SEQUENCE [LARGE SCALE GENOMIC DNA]</scope>
    <source>
        <strain evidence="2 3">CCFEE 536</strain>
    </source>
</reference>
<dbReference type="EMBL" id="JAVRRA010002580">
    <property type="protein sequence ID" value="KAK5277524.1"/>
    <property type="molecule type" value="Genomic_DNA"/>
</dbReference>
<dbReference type="PANTHER" id="PTHR23204">
    <property type="entry name" value="CLEAVAGE AND POLYADENYLATION SPECIFIC FACTOR"/>
    <property type="match status" value="1"/>
</dbReference>
<dbReference type="InterPro" id="IPR035979">
    <property type="entry name" value="RBD_domain_sf"/>
</dbReference>
<proteinExistence type="predicted"/>
<evidence type="ECO:0008006" key="4">
    <source>
        <dbReference type="Google" id="ProtNLM"/>
    </source>
</evidence>
<feature type="region of interest" description="Disordered" evidence="1">
    <location>
        <begin position="1"/>
        <end position="51"/>
    </location>
</feature>
<name>A0ABR0M424_9PEZI</name>
<dbReference type="InterPro" id="IPR034772">
    <property type="entry name" value="CPSF6/7"/>
</dbReference>
<evidence type="ECO:0000256" key="1">
    <source>
        <dbReference type="SAM" id="MobiDB-lite"/>
    </source>
</evidence>
<dbReference type="Proteomes" id="UP001357485">
    <property type="component" value="Unassembled WGS sequence"/>
</dbReference>
<feature type="compositionally biased region" description="Basic and acidic residues" evidence="1">
    <location>
        <begin position="148"/>
        <end position="165"/>
    </location>
</feature>
<organism evidence="2 3">
    <name type="scientific">Cryomyces antarcticus</name>
    <dbReference type="NCBI Taxonomy" id="329879"/>
    <lineage>
        <taxon>Eukaryota</taxon>
        <taxon>Fungi</taxon>
        <taxon>Dikarya</taxon>
        <taxon>Ascomycota</taxon>
        <taxon>Pezizomycotina</taxon>
        <taxon>Dothideomycetes</taxon>
        <taxon>Dothideomycetes incertae sedis</taxon>
        <taxon>Cryomyces</taxon>
    </lineage>
</organism>
<dbReference type="InterPro" id="IPR012677">
    <property type="entry name" value="Nucleotide-bd_a/b_plait_sf"/>
</dbReference>
<comment type="caution">
    <text evidence="2">The sequence shown here is derived from an EMBL/GenBank/DDBJ whole genome shotgun (WGS) entry which is preliminary data.</text>
</comment>
<feature type="compositionally biased region" description="Polar residues" evidence="1">
    <location>
        <begin position="1"/>
        <end position="29"/>
    </location>
</feature>
<evidence type="ECO:0000313" key="2">
    <source>
        <dbReference type="EMBL" id="KAK5277524.1"/>
    </source>
</evidence>
<feature type="non-terminal residue" evidence="2">
    <location>
        <position position="189"/>
    </location>
</feature>
<dbReference type="Gene3D" id="3.30.70.330">
    <property type="match status" value="1"/>
</dbReference>
<keyword evidence="3" id="KW-1185">Reference proteome</keyword>
<protein>
    <recommendedName>
        <fullName evidence="4">RRM domain-containing protein</fullName>
    </recommendedName>
</protein>
<dbReference type="SUPFAM" id="SSF54928">
    <property type="entry name" value="RNA-binding domain, RBD"/>
    <property type="match status" value="1"/>
</dbReference>
<evidence type="ECO:0000313" key="3">
    <source>
        <dbReference type="Proteomes" id="UP001357485"/>
    </source>
</evidence>
<feature type="compositionally biased region" description="Polar residues" evidence="1">
    <location>
        <begin position="175"/>
        <end position="189"/>
    </location>
</feature>